<evidence type="ECO:0000313" key="3">
    <source>
        <dbReference type="Proteomes" id="UP000830375"/>
    </source>
</evidence>
<protein>
    <submittedName>
        <fullName evidence="2">TM2 domain-containing protein 3</fullName>
    </submittedName>
</protein>
<gene>
    <name evidence="2" type="ORF">H4Q32_027903</name>
</gene>
<organism evidence="2 3">
    <name type="scientific">Labeo rohita</name>
    <name type="common">Indian major carp</name>
    <name type="synonym">Cyprinus rohita</name>
    <dbReference type="NCBI Taxonomy" id="84645"/>
    <lineage>
        <taxon>Eukaryota</taxon>
        <taxon>Metazoa</taxon>
        <taxon>Chordata</taxon>
        <taxon>Craniata</taxon>
        <taxon>Vertebrata</taxon>
        <taxon>Euteleostomi</taxon>
        <taxon>Actinopterygii</taxon>
        <taxon>Neopterygii</taxon>
        <taxon>Teleostei</taxon>
        <taxon>Ostariophysi</taxon>
        <taxon>Cypriniformes</taxon>
        <taxon>Cyprinidae</taxon>
        <taxon>Labeoninae</taxon>
        <taxon>Labeonini</taxon>
        <taxon>Labeo</taxon>
    </lineage>
</organism>
<keyword evidence="1" id="KW-0812">Transmembrane</keyword>
<keyword evidence="1" id="KW-0472">Membrane</keyword>
<evidence type="ECO:0000313" key="2">
    <source>
        <dbReference type="EMBL" id="KAI2647954.1"/>
    </source>
</evidence>
<accession>A0ABQ8LCB0</accession>
<sequence length="73" mass="8651">MSLLDAMNAACEDITADHCRGRVRHSRRFFFPGAWQWKTSDVTLMKIFGLTNKSDRMASIFLWMLFVIFVYLW</sequence>
<dbReference type="Proteomes" id="UP000830375">
    <property type="component" value="Unassembled WGS sequence"/>
</dbReference>
<evidence type="ECO:0000256" key="1">
    <source>
        <dbReference type="SAM" id="Phobius"/>
    </source>
</evidence>
<name>A0ABQ8LCB0_LABRO</name>
<keyword evidence="3" id="KW-1185">Reference proteome</keyword>
<dbReference type="EMBL" id="JACTAM010000059">
    <property type="protein sequence ID" value="KAI2647954.1"/>
    <property type="molecule type" value="Genomic_DNA"/>
</dbReference>
<proteinExistence type="predicted"/>
<reference evidence="2 3" key="1">
    <citation type="submission" date="2022-01" db="EMBL/GenBank/DDBJ databases">
        <title>A high-quality chromosome-level genome assembly of rohu carp, Labeo rohita.</title>
        <authorList>
            <person name="Arick M.A. II"/>
            <person name="Hsu C.-Y."/>
            <person name="Magbanua Z."/>
            <person name="Pechanova O."/>
            <person name="Grover C."/>
            <person name="Miller E."/>
            <person name="Thrash A."/>
            <person name="Ezzel L."/>
            <person name="Alam S."/>
            <person name="Benzie J."/>
            <person name="Hamilton M."/>
            <person name="Karsi A."/>
            <person name="Lawrence M.L."/>
            <person name="Peterson D.G."/>
        </authorList>
    </citation>
    <scope>NUCLEOTIDE SEQUENCE [LARGE SCALE GENOMIC DNA]</scope>
    <source>
        <strain evidence="3">BAU-BD-2019</strain>
        <tissue evidence="2">Blood</tissue>
    </source>
</reference>
<feature type="transmembrane region" description="Helical" evidence="1">
    <location>
        <begin position="55"/>
        <end position="72"/>
    </location>
</feature>
<comment type="caution">
    <text evidence="2">The sequence shown here is derived from an EMBL/GenBank/DDBJ whole genome shotgun (WGS) entry which is preliminary data.</text>
</comment>
<keyword evidence="1" id="KW-1133">Transmembrane helix</keyword>